<keyword evidence="7" id="KW-1185">Reference proteome</keyword>
<dbReference type="Pfam" id="PF08706">
    <property type="entry name" value="D5_N"/>
    <property type="match status" value="1"/>
</dbReference>
<evidence type="ECO:0000256" key="1">
    <source>
        <dbReference type="ARBA" id="ARBA00022741"/>
    </source>
</evidence>
<dbReference type="PANTHER" id="PTHR35372">
    <property type="entry name" value="ATP BINDING PROTEIN-RELATED"/>
    <property type="match status" value="1"/>
</dbReference>
<sequence length="609" mass="70019">MALKKVRRPVIHTSKPNTNSEESSNTQIHPIQANERFDVAQVKVSENENVRLDKKEAHNFLSKHPISKVRLLESSETLRVLVQEIDVPAKQSLLVTAISMEAVGEEESFFSALMDHVHDMPKQKSLERFKSAELIADSLVPEALLLELGQVLKVGKAEERGFLYDDKKKRYHFNANVFARHFLKRCHVRSTRDGRLFLYNKMGVYEELSEVNLGKIIRAVMHEGRWNSWKSTYETEIIRALQREAPIVEEMNTGRNFINLKNGMLNLSTFRLHEHSPMYLSTVQIPIPYDANATAPLFDDFMRDITLNNHELIAVHQELIGYWLTGETKAEKAVYYYGSGANGKSVLASIITELVGPQNVSSVPLSKFNDQFGMESMIGKSLNISAENEMGGKALKTENFKAIVSGDNITINIKYRPAISYRPYCRLVFLVNNLPDSSDVTEGYFRKIIIVPFSRTFKKEERNVDLKDELLKELPGILNWAILGLKRLRSNNYQFSACKAIEETERAYYDEQNPVREFFRSHVVQEVGSRTKQSDFYNLYSQWLNVQGIDDKGTKSRQVFWRYFKVILDRENISIVKKKVKGTVYFDGIKLIELEDFQFPTLAGDIIQF</sequence>
<keyword evidence="2" id="KW-0378">Hydrolase</keyword>
<evidence type="ECO:0000256" key="4">
    <source>
        <dbReference type="SAM" id="MobiDB-lite"/>
    </source>
</evidence>
<dbReference type="Pfam" id="PF19263">
    <property type="entry name" value="DUF5906"/>
    <property type="match status" value="1"/>
</dbReference>
<keyword evidence="3" id="KW-0067">ATP-binding</keyword>
<protein>
    <submittedName>
        <fullName evidence="6">DNA primase</fullName>
    </submittedName>
</protein>
<comment type="caution">
    <text evidence="6">The sequence shown here is derived from an EMBL/GenBank/DDBJ whole genome shotgun (WGS) entry which is preliminary data.</text>
</comment>
<dbReference type="PANTHER" id="PTHR35372:SF2">
    <property type="entry name" value="SF3 HELICASE DOMAIN-CONTAINING PROTEIN"/>
    <property type="match status" value="1"/>
</dbReference>
<evidence type="ECO:0000313" key="7">
    <source>
        <dbReference type="Proteomes" id="UP000053681"/>
    </source>
</evidence>
<dbReference type="InterPro" id="IPR051620">
    <property type="entry name" value="ORF904-like_C"/>
</dbReference>
<dbReference type="EMBL" id="LNQP01000104">
    <property type="protein sequence ID" value="KSU86201.1"/>
    <property type="molecule type" value="Genomic_DNA"/>
</dbReference>
<evidence type="ECO:0000259" key="5">
    <source>
        <dbReference type="PROSITE" id="PS51206"/>
    </source>
</evidence>
<dbReference type="GO" id="GO:0016787">
    <property type="term" value="F:hydrolase activity"/>
    <property type="evidence" value="ECO:0007669"/>
    <property type="project" value="UniProtKB-KW"/>
</dbReference>
<organism evidence="6 7">
    <name type="scientific">Priestia veravalensis</name>
    <dbReference type="NCBI Taxonomy" id="1414648"/>
    <lineage>
        <taxon>Bacteria</taxon>
        <taxon>Bacillati</taxon>
        <taxon>Bacillota</taxon>
        <taxon>Bacilli</taxon>
        <taxon>Bacillales</taxon>
        <taxon>Bacillaceae</taxon>
        <taxon>Priestia</taxon>
    </lineage>
</organism>
<dbReference type="RefSeq" id="WP_062687400.1">
    <property type="nucleotide sequence ID" value="NZ_KQ758718.1"/>
</dbReference>
<dbReference type="AlphaFoldDB" id="A0A0V8JGX2"/>
<evidence type="ECO:0000313" key="6">
    <source>
        <dbReference type="EMBL" id="KSU86201.1"/>
    </source>
</evidence>
<dbReference type="GO" id="GO:0005524">
    <property type="term" value="F:ATP binding"/>
    <property type="evidence" value="ECO:0007669"/>
    <property type="project" value="UniProtKB-KW"/>
</dbReference>
<dbReference type="InterPro" id="IPR045455">
    <property type="entry name" value="NrS-1_pol-like_helicase"/>
</dbReference>
<dbReference type="InterPro" id="IPR027417">
    <property type="entry name" value="P-loop_NTPase"/>
</dbReference>
<dbReference type="SMART" id="SM00885">
    <property type="entry name" value="D5_N"/>
    <property type="match status" value="1"/>
</dbReference>
<dbReference type="Gene3D" id="3.40.50.300">
    <property type="entry name" value="P-loop containing nucleotide triphosphate hydrolases"/>
    <property type="match status" value="1"/>
</dbReference>
<dbReference type="InterPro" id="IPR014818">
    <property type="entry name" value="Phage/plasmid_primase_P4_C"/>
</dbReference>
<dbReference type="InterPro" id="IPR014015">
    <property type="entry name" value="Helicase_SF3_DNA-vir"/>
</dbReference>
<feature type="domain" description="SF3 helicase" evidence="5">
    <location>
        <begin position="311"/>
        <end position="466"/>
    </location>
</feature>
<gene>
    <name evidence="6" type="ORF">AS180_19920</name>
</gene>
<dbReference type="InterPro" id="IPR006500">
    <property type="entry name" value="Helicase_put_C_phage/plasmid"/>
</dbReference>
<accession>A0A0V8JGX2</accession>
<evidence type="ECO:0000256" key="2">
    <source>
        <dbReference type="ARBA" id="ARBA00022801"/>
    </source>
</evidence>
<reference evidence="6 7" key="1">
    <citation type="submission" date="2015-11" db="EMBL/GenBank/DDBJ databases">
        <title>Bacillus caseinolyticus sp nov.</title>
        <authorList>
            <person name="Dastager S.G."/>
            <person name="Mawlankar R."/>
        </authorList>
    </citation>
    <scope>NUCLEOTIDE SEQUENCE [LARGE SCALE GENOMIC DNA]</scope>
    <source>
        <strain evidence="6 7">SGD-V-76</strain>
    </source>
</reference>
<keyword evidence="1" id="KW-0547">Nucleotide-binding</keyword>
<feature type="compositionally biased region" description="Basic residues" evidence="4">
    <location>
        <begin position="1"/>
        <end position="10"/>
    </location>
</feature>
<feature type="region of interest" description="Disordered" evidence="4">
    <location>
        <begin position="1"/>
        <end position="29"/>
    </location>
</feature>
<dbReference type="SUPFAM" id="SSF52540">
    <property type="entry name" value="P-loop containing nucleoside triphosphate hydrolases"/>
    <property type="match status" value="1"/>
</dbReference>
<dbReference type="NCBIfam" id="TIGR01613">
    <property type="entry name" value="primase_Cterm"/>
    <property type="match status" value="1"/>
</dbReference>
<dbReference type="Proteomes" id="UP000053681">
    <property type="component" value="Unassembled WGS sequence"/>
</dbReference>
<name>A0A0V8JGX2_9BACI</name>
<feature type="compositionally biased region" description="Polar residues" evidence="4">
    <location>
        <begin position="14"/>
        <end position="29"/>
    </location>
</feature>
<evidence type="ECO:0000256" key="3">
    <source>
        <dbReference type="ARBA" id="ARBA00022840"/>
    </source>
</evidence>
<proteinExistence type="predicted"/>
<dbReference type="PROSITE" id="PS51206">
    <property type="entry name" value="SF3_HELICASE_1"/>
    <property type="match status" value="1"/>
</dbReference>